<accession>A0AAE1CST1</accession>
<name>A0AAE1CST1_9GAST</name>
<dbReference type="Proteomes" id="UP001283361">
    <property type="component" value="Unassembled WGS sequence"/>
</dbReference>
<protein>
    <submittedName>
        <fullName evidence="2">Uncharacterized protein</fullName>
    </submittedName>
</protein>
<comment type="caution">
    <text evidence="2">The sequence shown here is derived from an EMBL/GenBank/DDBJ whole genome shotgun (WGS) entry which is preliminary data.</text>
</comment>
<reference evidence="2" key="1">
    <citation type="journal article" date="2023" name="G3 (Bethesda)">
        <title>A reference genome for the long-term kleptoplast-retaining sea slug Elysia crispata morphotype clarki.</title>
        <authorList>
            <person name="Eastman K.E."/>
            <person name="Pendleton A.L."/>
            <person name="Shaikh M.A."/>
            <person name="Suttiyut T."/>
            <person name="Ogas R."/>
            <person name="Tomko P."/>
            <person name="Gavelis G."/>
            <person name="Widhalm J.R."/>
            <person name="Wisecaver J.H."/>
        </authorList>
    </citation>
    <scope>NUCLEOTIDE SEQUENCE</scope>
    <source>
        <strain evidence="2">ECLA1</strain>
    </source>
</reference>
<feature type="region of interest" description="Disordered" evidence="1">
    <location>
        <begin position="56"/>
        <end position="78"/>
    </location>
</feature>
<evidence type="ECO:0000256" key="1">
    <source>
        <dbReference type="SAM" id="MobiDB-lite"/>
    </source>
</evidence>
<evidence type="ECO:0000313" key="3">
    <source>
        <dbReference type="Proteomes" id="UP001283361"/>
    </source>
</evidence>
<proteinExistence type="predicted"/>
<organism evidence="2 3">
    <name type="scientific">Elysia crispata</name>
    <name type="common">lettuce slug</name>
    <dbReference type="NCBI Taxonomy" id="231223"/>
    <lineage>
        <taxon>Eukaryota</taxon>
        <taxon>Metazoa</taxon>
        <taxon>Spiralia</taxon>
        <taxon>Lophotrochozoa</taxon>
        <taxon>Mollusca</taxon>
        <taxon>Gastropoda</taxon>
        <taxon>Heterobranchia</taxon>
        <taxon>Euthyneura</taxon>
        <taxon>Panpulmonata</taxon>
        <taxon>Sacoglossa</taxon>
        <taxon>Placobranchoidea</taxon>
        <taxon>Plakobranchidae</taxon>
        <taxon>Elysia</taxon>
    </lineage>
</organism>
<dbReference type="AlphaFoldDB" id="A0AAE1CST1"/>
<feature type="compositionally biased region" description="Basic and acidic residues" evidence="1">
    <location>
        <begin position="56"/>
        <end position="71"/>
    </location>
</feature>
<evidence type="ECO:0000313" key="2">
    <source>
        <dbReference type="EMBL" id="KAK3733084.1"/>
    </source>
</evidence>
<dbReference type="EMBL" id="JAWDGP010006918">
    <property type="protein sequence ID" value="KAK3733084.1"/>
    <property type="molecule type" value="Genomic_DNA"/>
</dbReference>
<sequence>MIHNTRQRYRLRIRSTRHSDADYDSHHKTLMQTLIHSIRHSDADYDLSTRHSDADYDLSTRHSDADYDSQHKTQRCRL</sequence>
<gene>
    <name evidence="2" type="ORF">RRG08_065819</name>
</gene>
<keyword evidence="3" id="KW-1185">Reference proteome</keyword>